<proteinExistence type="inferred from homology"/>
<comment type="caution">
    <text evidence="11">The sequence shown here is derived from an EMBL/GenBank/DDBJ whole genome shotgun (WGS) entry which is preliminary data.</text>
</comment>
<dbReference type="SUPFAM" id="SSF69618">
    <property type="entry name" value="HemD-like"/>
    <property type="match status" value="1"/>
</dbReference>
<dbReference type="GO" id="GO:0006780">
    <property type="term" value="P:uroporphyrinogen III biosynthetic process"/>
    <property type="evidence" value="ECO:0007669"/>
    <property type="project" value="UniProtKB-UniRule"/>
</dbReference>
<keyword evidence="4 9" id="KW-0456">Lyase</keyword>
<dbReference type="Gene3D" id="3.40.50.10090">
    <property type="match status" value="2"/>
</dbReference>
<feature type="domain" description="Tetrapyrrole biosynthesis uroporphyrinogen III synthase" evidence="10">
    <location>
        <begin position="16"/>
        <end position="220"/>
    </location>
</feature>
<evidence type="ECO:0000256" key="4">
    <source>
        <dbReference type="ARBA" id="ARBA00023239"/>
    </source>
</evidence>
<evidence type="ECO:0000313" key="12">
    <source>
        <dbReference type="Proteomes" id="UP000004947"/>
    </source>
</evidence>
<evidence type="ECO:0000256" key="7">
    <source>
        <dbReference type="ARBA" id="ARBA00040167"/>
    </source>
</evidence>
<evidence type="ECO:0000256" key="3">
    <source>
        <dbReference type="ARBA" id="ARBA00013109"/>
    </source>
</evidence>
<dbReference type="UniPathway" id="UPA00251">
    <property type="reaction ID" value="UER00320"/>
</dbReference>
<keyword evidence="5 9" id="KW-0627">Porphyrin biosynthesis</keyword>
<name>A6DQN2_9BACT</name>
<evidence type="ECO:0000313" key="11">
    <source>
        <dbReference type="EMBL" id="EDM26113.1"/>
    </source>
</evidence>
<dbReference type="InterPro" id="IPR036108">
    <property type="entry name" value="4pyrrol_syn_uPrphyn_synt_sf"/>
</dbReference>
<dbReference type="InterPro" id="IPR003754">
    <property type="entry name" value="4pyrrol_synth_uPrphyn_synth"/>
</dbReference>
<comment type="similarity">
    <text evidence="2 9">Belongs to the uroporphyrinogen-III synthase family.</text>
</comment>
<dbReference type="GO" id="GO:0006782">
    <property type="term" value="P:protoporphyrinogen IX biosynthetic process"/>
    <property type="evidence" value="ECO:0007669"/>
    <property type="project" value="UniProtKB-UniRule"/>
</dbReference>
<evidence type="ECO:0000256" key="9">
    <source>
        <dbReference type="RuleBase" id="RU366031"/>
    </source>
</evidence>
<reference evidence="11 12" key="1">
    <citation type="journal article" date="2010" name="J. Bacteriol.">
        <title>Genome sequence of Lentisphaera araneosa HTCC2155T, the type species of the order Lentisphaerales in the phylum Lentisphaerae.</title>
        <authorList>
            <person name="Thrash J.C."/>
            <person name="Cho J.C."/>
            <person name="Vergin K.L."/>
            <person name="Morris R.M."/>
            <person name="Giovannoni S.J."/>
        </authorList>
    </citation>
    <scope>NUCLEOTIDE SEQUENCE [LARGE SCALE GENOMIC DNA]</scope>
    <source>
        <strain evidence="11 12">HTCC2155</strain>
    </source>
</reference>
<dbReference type="GO" id="GO:0004852">
    <property type="term" value="F:uroporphyrinogen-III synthase activity"/>
    <property type="evidence" value="ECO:0007669"/>
    <property type="project" value="UniProtKB-UniRule"/>
</dbReference>
<dbReference type="PANTHER" id="PTHR38042">
    <property type="entry name" value="UROPORPHYRINOGEN-III SYNTHASE, CHLOROPLASTIC"/>
    <property type="match status" value="1"/>
</dbReference>
<sequence length="229" mass="25373">MRVLLTGFRDTNSKARAILESYSAEVIDFPLQEMQLIPGSIKLLGKSDWVIFTSPTAARLYMQHLYPLNHFDKAACVGPSTAEALEGDYGRACSLLPETNFSASSLAKIIVENKKQFVDKKILFPCSKLAKNDLVNLLAENGISIQRHDFYLPERNQIASIPNFDAICFFSSSAVEAYFSLKNSKDLAGKKVSLIGESTAVTFRQYSDLPFVLAKEANAEETAKVLFTN</sequence>
<dbReference type="EC" id="4.2.1.75" evidence="3 9"/>
<dbReference type="CDD" id="cd06578">
    <property type="entry name" value="HemD"/>
    <property type="match status" value="1"/>
</dbReference>
<dbReference type="EMBL" id="ABCK01000020">
    <property type="protein sequence ID" value="EDM26113.1"/>
    <property type="molecule type" value="Genomic_DNA"/>
</dbReference>
<organism evidence="11 12">
    <name type="scientific">Lentisphaera araneosa HTCC2155</name>
    <dbReference type="NCBI Taxonomy" id="313628"/>
    <lineage>
        <taxon>Bacteria</taxon>
        <taxon>Pseudomonadati</taxon>
        <taxon>Lentisphaerota</taxon>
        <taxon>Lentisphaeria</taxon>
        <taxon>Lentisphaerales</taxon>
        <taxon>Lentisphaeraceae</taxon>
        <taxon>Lentisphaera</taxon>
    </lineage>
</organism>
<dbReference type="RefSeq" id="WP_007280159.1">
    <property type="nucleotide sequence ID" value="NZ_ABCK01000020.1"/>
</dbReference>
<comment type="pathway">
    <text evidence="1 9">Porphyrin-containing compound metabolism; protoporphyrin-IX biosynthesis; coproporphyrinogen-III from 5-aminolevulinate: step 3/4.</text>
</comment>
<evidence type="ECO:0000256" key="5">
    <source>
        <dbReference type="ARBA" id="ARBA00023244"/>
    </source>
</evidence>
<dbReference type="OrthoDB" id="9815856at2"/>
<evidence type="ECO:0000256" key="2">
    <source>
        <dbReference type="ARBA" id="ARBA00008133"/>
    </source>
</evidence>
<evidence type="ECO:0000259" key="10">
    <source>
        <dbReference type="Pfam" id="PF02602"/>
    </source>
</evidence>
<protein>
    <recommendedName>
        <fullName evidence="7 9">Uroporphyrinogen-III synthase</fullName>
        <ecNumber evidence="3 9">4.2.1.75</ecNumber>
    </recommendedName>
</protein>
<dbReference type="eggNOG" id="COG1587">
    <property type="taxonomic scope" value="Bacteria"/>
</dbReference>
<comment type="catalytic activity">
    <reaction evidence="8 9">
        <text>hydroxymethylbilane = uroporphyrinogen III + H2O</text>
        <dbReference type="Rhea" id="RHEA:18965"/>
        <dbReference type="ChEBI" id="CHEBI:15377"/>
        <dbReference type="ChEBI" id="CHEBI:57308"/>
        <dbReference type="ChEBI" id="CHEBI:57845"/>
        <dbReference type="EC" id="4.2.1.75"/>
    </reaction>
</comment>
<dbReference type="Pfam" id="PF02602">
    <property type="entry name" value="HEM4"/>
    <property type="match status" value="1"/>
</dbReference>
<dbReference type="STRING" id="313628.LNTAR_04666"/>
<evidence type="ECO:0000256" key="6">
    <source>
        <dbReference type="ARBA" id="ARBA00037589"/>
    </source>
</evidence>
<accession>A6DQN2</accession>
<evidence type="ECO:0000256" key="8">
    <source>
        <dbReference type="ARBA" id="ARBA00048617"/>
    </source>
</evidence>
<keyword evidence="12" id="KW-1185">Reference proteome</keyword>
<gene>
    <name evidence="11" type="ORF">LNTAR_04666</name>
</gene>
<dbReference type="InterPro" id="IPR039793">
    <property type="entry name" value="UROS/Hem4"/>
</dbReference>
<dbReference type="Proteomes" id="UP000004947">
    <property type="component" value="Unassembled WGS sequence"/>
</dbReference>
<dbReference type="AlphaFoldDB" id="A6DQN2"/>
<dbReference type="PANTHER" id="PTHR38042:SF1">
    <property type="entry name" value="UROPORPHYRINOGEN-III SYNTHASE, CHLOROPLASTIC"/>
    <property type="match status" value="1"/>
</dbReference>
<evidence type="ECO:0000256" key="1">
    <source>
        <dbReference type="ARBA" id="ARBA00004772"/>
    </source>
</evidence>
<comment type="function">
    <text evidence="6 9">Catalyzes cyclization of the linear tetrapyrrole, hydroxymethylbilane, to the macrocyclic uroporphyrinogen III.</text>
</comment>